<reference evidence="4" key="1">
    <citation type="submission" date="2023-07" db="EMBL/GenBank/DDBJ databases">
        <title>The carbon used by Thiothrix.</title>
        <authorList>
            <person name="Chen L."/>
        </authorList>
    </citation>
    <scope>NUCLEOTIDE SEQUENCE [LARGE SCALE GENOMIC DNA]</scope>
</reference>
<name>A0ABU6D0S0_9GAMM</name>
<sequence>MEEFILRLVERILGVIIGGFSIYLGYHLFLELPIQTNSSGKVILPGDVSIYLSRIGPGVFFALFGAMIVGASLFSKVEKLSHESKVTQDSAGNITTVNKTQEIRGMALGTPSTASEQERLMAEARTQIYTLNSNLADALKPDLHENDRKDLEVAIDYSKRKILQTVWQTSWGEFSAFETWVKSGASTPPPNDKLKEAADIYHNGSEATQ</sequence>
<feature type="transmembrane region" description="Helical" evidence="2">
    <location>
        <begin position="50"/>
        <end position="74"/>
    </location>
</feature>
<keyword evidence="2" id="KW-0812">Transmembrane</keyword>
<keyword evidence="2" id="KW-1133">Transmembrane helix</keyword>
<proteinExistence type="predicted"/>
<keyword evidence="2" id="KW-0472">Membrane</keyword>
<evidence type="ECO:0000256" key="1">
    <source>
        <dbReference type="SAM" id="MobiDB-lite"/>
    </source>
</evidence>
<dbReference type="EMBL" id="JAYMYJ010000115">
    <property type="protein sequence ID" value="MEB4591933.1"/>
    <property type="molecule type" value="Genomic_DNA"/>
</dbReference>
<keyword evidence="4" id="KW-1185">Reference proteome</keyword>
<dbReference type="RefSeq" id="WP_324695911.1">
    <property type="nucleotide sequence ID" value="NZ_JAYMYJ010000115.1"/>
</dbReference>
<organism evidence="3 4">
    <name type="scientific">Candidatus Thiothrix phosphatis</name>
    <dbReference type="NCBI Taxonomy" id="3112415"/>
    <lineage>
        <taxon>Bacteria</taxon>
        <taxon>Pseudomonadati</taxon>
        <taxon>Pseudomonadota</taxon>
        <taxon>Gammaproteobacteria</taxon>
        <taxon>Thiotrichales</taxon>
        <taxon>Thiotrichaceae</taxon>
        <taxon>Thiothrix</taxon>
    </lineage>
</organism>
<feature type="region of interest" description="Disordered" evidence="1">
    <location>
        <begin position="183"/>
        <end position="209"/>
    </location>
</feature>
<gene>
    <name evidence="3" type="ORF">VSS37_13150</name>
</gene>
<evidence type="ECO:0000313" key="3">
    <source>
        <dbReference type="EMBL" id="MEB4591933.1"/>
    </source>
</evidence>
<dbReference type="Proteomes" id="UP001308005">
    <property type="component" value="Unassembled WGS sequence"/>
</dbReference>
<reference evidence="3 4" key="2">
    <citation type="submission" date="2024-01" db="EMBL/GenBank/DDBJ databases">
        <authorList>
            <person name="Xie X."/>
        </authorList>
    </citation>
    <scope>NUCLEOTIDE SEQUENCE [LARGE SCALE GENOMIC DNA]</scope>
    <source>
        <strain evidence="3">SCUT-1</strain>
    </source>
</reference>
<feature type="transmembrane region" description="Helical" evidence="2">
    <location>
        <begin position="12"/>
        <end position="30"/>
    </location>
</feature>
<accession>A0ABU6D0S0</accession>
<evidence type="ECO:0000313" key="4">
    <source>
        <dbReference type="Proteomes" id="UP001308005"/>
    </source>
</evidence>
<protein>
    <submittedName>
        <fullName evidence="3">Uncharacterized protein</fullName>
    </submittedName>
</protein>
<evidence type="ECO:0000256" key="2">
    <source>
        <dbReference type="SAM" id="Phobius"/>
    </source>
</evidence>
<comment type="caution">
    <text evidence="3">The sequence shown here is derived from an EMBL/GenBank/DDBJ whole genome shotgun (WGS) entry which is preliminary data.</text>
</comment>